<evidence type="ECO:0000256" key="2">
    <source>
        <dbReference type="ARBA" id="ARBA00022692"/>
    </source>
</evidence>
<evidence type="ECO:0008006" key="8">
    <source>
        <dbReference type="Google" id="ProtNLM"/>
    </source>
</evidence>
<name>A0A235BWT4_UNCW3</name>
<evidence type="ECO:0000256" key="1">
    <source>
        <dbReference type="ARBA" id="ARBA00004141"/>
    </source>
</evidence>
<sequence length="232" mass="24995">SPVVAFAAVTVVSTIVGLNLINRAYGFNGDLIVCVYLLLIPSVCVVLGASASGNPLASLGASREIKLVLSYELAFWTSLAIPVLKTHQLKLASIMGFQAQNGAIASSLSGIIAFIVAIICMQAKLARVPFDIPEAETEISGGAYIEYSGPLLGFFKITQYMMLVILPLFLLEIFWGPVNSPVGILKYLLLLFIIIVLENTNPRLKIDQAVKFFWFGLFPLGVIGIILAMLGM</sequence>
<evidence type="ECO:0000256" key="5">
    <source>
        <dbReference type="SAM" id="Phobius"/>
    </source>
</evidence>
<feature type="transmembrane region" description="Helical" evidence="5">
    <location>
        <begin position="160"/>
        <end position="178"/>
    </location>
</feature>
<feature type="transmembrane region" description="Helical" evidence="5">
    <location>
        <begin position="184"/>
        <end position="200"/>
    </location>
</feature>
<keyword evidence="3 5" id="KW-1133">Transmembrane helix</keyword>
<dbReference type="AlphaFoldDB" id="A0A235BWT4"/>
<evidence type="ECO:0000313" key="7">
    <source>
        <dbReference type="Proteomes" id="UP000215215"/>
    </source>
</evidence>
<comment type="subcellular location">
    <subcellularLocation>
        <location evidence="1">Membrane</location>
        <topology evidence="1">Multi-pass membrane protein</topology>
    </subcellularLocation>
</comment>
<accession>A0A235BWT4</accession>
<feature type="non-terminal residue" evidence="6">
    <location>
        <position position="1"/>
    </location>
</feature>
<feature type="transmembrane region" description="Helical" evidence="5">
    <location>
        <begin position="212"/>
        <end position="231"/>
    </location>
</feature>
<feature type="transmembrane region" description="Helical" evidence="5">
    <location>
        <begin position="27"/>
        <end position="53"/>
    </location>
</feature>
<dbReference type="PANTHER" id="PTHR43359:SF1">
    <property type="entry name" value="FORMATE HYDROGENLYASE SUBUNIT 4-RELATED"/>
    <property type="match status" value="1"/>
</dbReference>
<organism evidence="6 7">
    <name type="scientific">candidate division WOR-3 bacterium JGI_Cruoil_03_44_89</name>
    <dbReference type="NCBI Taxonomy" id="1973748"/>
    <lineage>
        <taxon>Bacteria</taxon>
        <taxon>Bacteria division WOR-3</taxon>
    </lineage>
</organism>
<dbReference type="InterPro" id="IPR001694">
    <property type="entry name" value="NADH_UbQ_OxRdtase_su1/FPO"/>
</dbReference>
<protein>
    <recommendedName>
        <fullName evidence="8">NADH-quinone oxidoreductase subunit H</fullName>
    </recommendedName>
</protein>
<dbReference type="PROSITE" id="PS00668">
    <property type="entry name" value="COMPLEX1_ND1_2"/>
    <property type="match status" value="1"/>
</dbReference>
<evidence type="ECO:0000256" key="3">
    <source>
        <dbReference type="ARBA" id="ARBA00022989"/>
    </source>
</evidence>
<dbReference type="InterPro" id="IPR052561">
    <property type="entry name" value="ComplexI_Subunit1"/>
</dbReference>
<comment type="caution">
    <text evidence="6">The sequence shown here is derived from an EMBL/GenBank/DDBJ whole genome shotgun (WGS) entry which is preliminary data.</text>
</comment>
<gene>
    <name evidence="6" type="ORF">CH333_02920</name>
</gene>
<evidence type="ECO:0000256" key="4">
    <source>
        <dbReference type="ARBA" id="ARBA00023136"/>
    </source>
</evidence>
<dbReference type="PANTHER" id="PTHR43359">
    <property type="entry name" value="FORMATE HYDROGENLYASE SUBUNIT 4"/>
    <property type="match status" value="1"/>
</dbReference>
<dbReference type="EMBL" id="NOZQ01000057">
    <property type="protein sequence ID" value="OYD16609.1"/>
    <property type="molecule type" value="Genomic_DNA"/>
</dbReference>
<keyword evidence="2 5" id="KW-0812">Transmembrane</keyword>
<dbReference type="GO" id="GO:0005886">
    <property type="term" value="C:plasma membrane"/>
    <property type="evidence" value="ECO:0007669"/>
    <property type="project" value="TreeGrafter"/>
</dbReference>
<proteinExistence type="predicted"/>
<keyword evidence="4 5" id="KW-0472">Membrane</keyword>
<dbReference type="Proteomes" id="UP000215215">
    <property type="component" value="Unassembled WGS sequence"/>
</dbReference>
<feature type="transmembrane region" description="Helical" evidence="5">
    <location>
        <begin position="104"/>
        <end position="121"/>
    </location>
</feature>
<dbReference type="Pfam" id="PF00146">
    <property type="entry name" value="NADHdh"/>
    <property type="match status" value="1"/>
</dbReference>
<reference evidence="6 7" key="1">
    <citation type="submission" date="2017-07" db="EMBL/GenBank/DDBJ databases">
        <title>Recovery of genomes from metagenomes via a dereplication, aggregation, and scoring strategy.</title>
        <authorList>
            <person name="Sieber C.M."/>
            <person name="Probst A.J."/>
            <person name="Sharrar A."/>
            <person name="Thomas B.C."/>
            <person name="Hess M."/>
            <person name="Tringe S.G."/>
            <person name="Banfield J.F."/>
        </authorList>
    </citation>
    <scope>NUCLEOTIDE SEQUENCE [LARGE SCALE GENOMIC DNA]</scope>
    <source>
        <strain evidence="6">JGI_Cruoil_03_44_89</strain>
    </source>
</reference>
<evidence type="ECO:0000313" key="6">
    <source>
        <dbReference type="EMBL" id="OYD16609.1"/>
    </source>
</evidence>
<dbReference type="InterPro" id="IPR018086">
    <property type="entry name" value="NADH_UbQ_OxRdtase_su1_CS"/>
</dbReference>